<gene>
    <name evidence="1" type="ORF">PMACD_LOCUS15223</name>
</gene>
<accession>A0A821XS06</accession>
<dbReference type="OrthoDB" id="7477261at2759"/>
<name>A0A821XS06_9NEOP</name>
<keyword evidence="2" id="KW-1185">Reference proteome</keyword>
<evidence type="ECO:0000313" key="2">
    <source>
        <dbReference type="Proteomes" id="UP000663880"/>
    </source>
</evidence>
<evidence type="ECO:0000313" key="1">
    <source>
        <dbReference type="EMBL" id="CAF4946501.1"/>
    </source>
</evidence>
<organism evidence="1 2">
    <name type="scientific">Pieris macdunnoughi</name>
    <dbReference type="NCBI Taxonomy" id="345717"/>
    <lineage>
        <taxon>Eukaryota</taxon>
        <taxon>Metazoa</taxon>
        <taxon>Ecdysozoa</taxon>
        <taxon>Arthropoda</taxon>
        <taxon>Hexapoda</taxon>
        <taxon>Insecta</taxon>
        <taxon>Pterygota</taxon>
        <taxon>Neoptera</taxon>
        <taxon>Endopterygota</taxon>
        <taxon>Lepidoptera</taxon>
        <taxon>Glossata</taxon>
        <taxon>Ditrysia</taxon>
        <taxon>Papilionoidea</taxon>
        <taxon>Pieridae</taxon>
        <taxon>Pierinae</taxon>
        <taxon>Pieris</taxon>
    </lineage>
</organism>
<dbReference type="EMBL" id="CAJOBZ010000070">
    <property type="protein sequence ID" value="CAF4946501.1"/>
    <property type="molecule type" value="Genomic_DNA"/>
</dbReference>
<reference evidence="1" key="1">
    <citation type="submission" date="2021-02" db="EMBL/GenBank/DDBJ databases">
        <authorList>
            <person name="Steward A R."/>
        </authorList>
    </citation>
    <scope>NUCLEOTIDE SEQUENCE</scope>
</reference>
<protein>
    <submittedName>
        <fullName evidence="1">Uncharacterized protein</fullName>
    </submittedName>
</protein>
<dbReference type="Proteomes" id="UP000663880">
    <property type="component" value="Unassembled WGS sequence"/>
</dbReference>
<proteinExistence type="predicted"/>
<dbReference type="AlphaFoldDB" id="A0A821XS06"/>
<comment type="caution">
    <text evidence="1">The sequence shown here is derived from an EMBL/GenBank/DDBJ whole genome shotgun (WGS) entry which is preliminary data.</text>
</comment>
<sequence>MWNFAKDGAFPHDKVHSNYVTGVIKEMCSDFVRTNGPQIDATLESVFNKLKKSNADVLTQGKQTFCPFKKQNVTASQAYEEALIFLENNTQNQI</sequence>